<dbReference type="EMBL" id="BONQ01000173">
    <property type="protein sequence ID" value="GIG52233.1"/>
    <property type="molecule type" value="Genomic_DNA"/>
</dbReference>
<protein>
    <submittedName>
        <fullName evidence="1">Uncharacterized protein</fullName>
    </submittedName>
</protein>
<dbReference type="Proteomes" id="UP000660611">
    <property type="component" value="Unassembled WGS sequence"/>
</dbReference>
<comment type="caution">
    <text evidence="1">The sequence shown here is derived from an EMBL/GenBank/DDBJ whole genome shotgun (WGS) entry which is preliminary data.</text>
</comment>
<proteinExistence type="predicted"/>
<evidence type="ECO:0000313" key="1">
    <source>
        <dbReference type="EMBL" id="GIG52233.1"/>
    </source>
</evidence>
<organism evidence="1 2">
    <name type="scientific">Dactylosporangium siamense</name>
    <dbReference type="NCBI Taxonomy" id="685454"/>
    <lineage>
        <taxon>Bacteria</taxon>
        <taxon>Bacillati</taxon>
        <taxon>Actinomycetota</taxon>
        <taxon>Actinomycetes</taxon>
        <taxon>Micromonosporales</taxon>
        <taxon>Micromonosporaceae</taxon>
        <taxon>Dactylosporangium</taxon>
    </lineage>
</organism>
<name>A0A919Q115_9ACTN</name>
<keyword evidence="2" id="KW-1185">Reference proteome</keyword>
<gene>
    <name evidence="1" type="ORF">Dsi01nite_102740</name>
</gene>
<dbReference type="AlphaFoldDB" id="A0A919Q115"/>
<accession>A0A919Q115</accession>
<reference evidence="1" key="1">
    <citation type="submission" date="2021-01" db="EMBL/GenBank/DDBJ databases">
        <title>Whole genome shotgun sequence of Dactylosporangium siamense NBRC 106093.</title>
        <authorList>
            <person name="Komaki H."/>
            <person name="Tamura T."/>
        </authorList>
    </citation>
    <scope>NUCLEOTIDE SEQUENCE</scope>
    <source>
        <strain evidence="1">NBRC 106093</strain>
    </source>
</reference>
<sequence>MLTPEELLDETCVACPGQRLPLGAFDVAPRPSPAIPFSSSLGYRVAAATGVPTCVHAFRVGVPPGLYASGGVPLPTSGAAPAPSEADLSPPSDGTLLEAWFLALVRSTPSARLAVTLAGAERLAATRFPPAEILAAMRRVLGGG</sequence>
<evidence type="ECO:0000313" key="2">
    <source>
        <dbReference type="Proteomes" id="UP000660611"/>
    </source>
</evidence>